<dbReference type="Pfam" id="PF13207">
    <property type="entry name" value="AAA_17"/>
    <property type="match status" value="1"/>
</dbReference>
<dbReference type="Gene3D" id="3.40.50.300">
    <property type="entry name" value="P-loop containing nucleotide triphosphate hydrolases"/>
    <property type="match status" value="1"/>
</dbReference>
<accession>D5VRM9</accession>
<dbReference type="HAMAP" id="MF_01111">
    <property type="entry name" value="UPF0200"/>
    <property type="match status" value="1"/>
</dbReference>
<dbReference type="OrthoDB" id="85381at2157"/>
<dbReference type="SUPFAM" id="SSF52540">
    <property type="entry name" value="P-loop containing nucleoside triphosphate hydrolases"/>
    <property type="match status" value="1"/>
</dbReference>
<keyword evidence="2 3" id="KW-0067">ATP-binding</keyword>
<dbReference type="GeneID" id="9131568"/>
<gene>
    <name evidence="4" type="ordered locus">Metin_0562</name>
</gene>
<dbReference type="PANTHER" id="PTHR41930:SF1">
    <property type="entry name" value="DEPHOSPHO-COA KINASE"/>
    <property type="match status" value="1"/>
</dbReference>
<name>D5VRM9_METIM</name>
<dbReference type="InterPro" id="IPR022970">
    <property type="entry name" value="NTP_hydrolase-rel"/>
</dbReference>
<organism evidence="4 5">
    <name type="scientific">Methanocaldococcus infernus (strain DSM 11812 / JCM 15783 / ME)</name>
    <dbReference type="NCBI Taxonomy" id="573063"/>
    <lineage>
        <taxon>Archaea</taxon>
        <taxon>Methanobacteriati</taxon>
        <taxon>Methanobacteriota</taxon>
        <taxon>Methanomada group</taxon>
        <taxon>Methanococci</taxon>
        <taxon>Methanococcales</taxon>
        <taxon>Methanocaldococcaceae</taxon>
        <taxon>Methanocaldococcus</taxon>
    </lineage>
</organism>
<reference evidence="4" key="1">
    <citation type="submission" date="2010-04" db="EMBL/GenBank/DDBJ databases">
        <title>Complete sequence of Methanocaldococcus infernus ME.</title>
        <authorList>
            <consortium name="US DOE Joint Genome Institute"/>
            <person name="Lucas S."/>
            <person name="Copeland A."/>
            <person name="Lapidus A."/>
            <person name="Cheng J.-F."/>
            <person name="Bruce D."/>
            <person name="Goodwin L."/>
            <person name="Pitluck S."/>
            <person name="Munk A.C."/>
            <person name="Detter J.C."/>
            <person name="Han C."/>
            <person name="Tapia R."/>
            <person name="Land M."/>
            <person name="Hauser L."/>
            <person name="Kyrpides N."/>
            <person name="Mikhailova N."/>
            <person name="Sieprawska-Lupa M."/>
            <person name="Whitman W.B."/>
            <person name="Woyke T."/>
        </authorList>
    </citation>
    <scope>NUCLEOTIDE SEQUENCE [LARGE SCALE GENOMIC DNA]</scope>
    <source>
        <strain evidence="4">ME</strain>
    </source>
</reference>
<evidence type="ECO:0000313" key="5">
    <source>
        <dbReference type="Proteomes" id="UP000002061"/>
    </source>
</evidence>
<dbReference type="InterPro" id="IPR027417">
    <property type="entry name" value="P-loop_NTPase"/>
</dbReference>
<dbReference type="KEGG" id="mif:Metin_0562"/>
<dbReference type="PANTHER" id="PTHR41930">
    <property type="entry name" value="UPF0200 PROTEIN MJ1399"/>
    <property type="match status" value="1"/>
</dbReference>
<keyword evidence="5" id="KW-1185">Reference proteome</keyword>
<evidence type="ECO:0000256" key="1">
    <source>
        <dbReference type="ARBA" id="ARBA00022741"/>
    </source>
</evidence>
<dbReference type="AlphaFoldDB" id="D5VRM9"/>
<dbReference type="RefSeq" id="WP_013099978.1">
    <property type="nucleotide sequence ID" value="NC_014122.1"/>
</dbReference>
<evidence type="ECO:0000256" key="2">
    <source>
        <dbReference type="ARBA" id="ARBA00022840"/>
    </source>
</evidence>
<feature type="binding site" evidence="3">
    <location>
        <begin position="7"/>
        <end position="14"/>
    </location>
    <ligand>
        <name>ATP</name>
        <dbReference type="ChEBI" id="CHEBI:30616"/>
    </ligand>
</feature>
<proteinExistence type="inferred from homology"/>
<evidence type="ECO:0000256" key="3">
    <source>
        <dbReference type="HAMAP-Rule" id="MF_01111"/>
    </source>
</evidence>
<comment type="similarity">
    <text evidence="3">Belongs to the UPF0200 family.</text>
</comment>
<dbReference type="GO" id="GO:0005524">
    <property type="term" value="F:ATP binding"/>
    <property type="evidence" value="ECO:0007669"/>
    <property type="project" value="UniProtKB-UniRule"/>
</dbReference>
<keyword evidence="1 3" id="KW-0547">Nucleotide-binding</keyword>
<sequence length="194" mass="22373">MLIGITGMPGAGKGAIYKVAKKLNIPIISMGDVVRHETIKRGLELNPKNVGDTAIWLREKYGKEAIAVACLNYINEKLKDEEIIIIEGLRSLYEADYLRKHRPLIIIAIHASPKTRFERLKSRGREDDPRDIRDFIERDLRELNFGIGECIALADFMVVNENKDYDTFLKELEGIVKKVIENKERFKEQIQYRS</sequence>
<dbReference type="HOGENOM" id="CLU_096329_1_0_2"/>
<dbReference type="eggNOG" id="arCOG01045">
    <property type="taxonomic scope" value="Archaea"/>
</dbReference>
<dbReference type="EMBL" id="CP002009">
    <property type="protein sequence ID" value="ADG13232.1"/>
    <property type="molecule type" value="Genomic_DNA"/>
</dbReference>
<dbReference type="STRING" id="573063.Metin_0562"/>
<protein>
    <recommendedName>
        <fullName evidence="3">UPF0200 protein Metin_0562</fullName>
    </recommendedName>
</protein>
<evidence type="ECO:0000313" key="4">
    <source>
        <dbReference type="EMBL" id="ADG13232.1"/>
    </source>
</evidence>
<dbReference type="Proteomes" id="UP000002061">
    <property type="component" value="Chromosome"/>
</dbReference>